<sequence>MRTVIEGKKVILVGDSTTTGGKGNLSSLIKPIHTIGILITTKSKRRLILFSLRTLFKVYAGMNCSYQ</sequence>
<proteinExistence type="predicted"/>
<protein>
    <submittedName>
        <fullName evidence="1">Uncharacterized protein</fullName>
    </submittedName>
</protein>
<keyword evidence="2" id="KW-1185">Reference proteome</keyword>
<evidence type="ECO:0000313" key="2">
    <source>
        <dbReference type="Proteomes" id="UP000047420"/>
    </source>
</evidence>
<reference evidence="1 2" key="1">
    <citation type="submission" date="2015-03" db="EMBL/GenBank/DDBJ databases">
        <authorList>
            <consortium name="Pathogen Informatics"/>
            <person name="Murphy D."/>
        </authorList>
    </citation>
    <scope>NUCLEOTIDE SEQUENCE [LARGE SCALE GENOMIC DNA]</scope>
    <source>
        <strain evidence="1 2">WP-931201</strain>
    </source>
</reference>
<name>A0ABM9TTJ6_9GAMM</name>
<dbReference type="EMBL" id="CVMG01000064">
    <property type="protein sequence ID" value="CRG52643.1"/>
    <property type="molecule type" value="Genomic_DNA"/>
</dbReference>
<gene>
    <name evidence="1" type="ORF">ERS008478_04328</name>
</gene>
<comment type="caution">
    <text evidence="1">The sequence shown here is derived from an EMBL/GenBank/DDBJ whole genome shotgun (WGS) entry which is preliminary data.</text>
</comment>
<dbReference type="Proteomes" id="UP000047420">
    <property type="component" value="Unassembled WGS sequence"/>
</dbReference>
<accession>A0ABM9TTJ6</accession>
<organism evidence="1 2">
    <name type="scientific">Yersinia wautersii</name>
    <dbReference type="NCBI Taxonomy" id="1341643"/>
    <lineage>
        <taxon>Bacteria</taxon>
        <taxon>Pseudomonadati</taxon>
        <taxon>Pseudomonadota</taxon>
        <taxon>Gammaproteobacteria</taxon>
        <taxon>Enterobacterales</taxon>
        <taxon>Yersiniaceae</taxon>
        <taxon>Yersinia</taxon>
    </lineage>
</organism>
<evidence type="ECO:0000313" key="1">
    <source>
        <dbReference type="EMBL" id="CRG52643.1"/>
    </source>
</evidence>